<dbReference type="eggNOG" id="COG1131">
    <property type="taxonomic scope" value="Bacteria"/>
</dbReference>
<evidence type="ECO:0000256" key="1">
    <source>
        <dbReference type="SAM" id="Phobius"/>
    </source>
</evidence>
<sequence>MLSKVMKYEWKATCKILLILHGALAAYGIFSAVTLSSFMDMMSANWTGLLFTLYVLMVLAAGLFTILVPAIRYFRSMYHEEGYLTHSVPVSSYTLVTGRLLVALIWYVIDVAIISLTTYIILVGVLHEPKYLTEAFGWIGKMLVEFSEDAEVPFGVFVVFMSILISASFIFSLFTVYLSIALGSLVKQHRVAMSIAFYFALHMAYNVLSTIYGIIFMQFEGSMHRYRPSLFSSSVSGQFSKFFFHMLIGYALFFVVASVVYYFLIVKIDEKKLNLQ</sequence>
<keyword evidence="1" id="KW-0812">Transmembrane</keyword>
<dbReference type="STRING" id="633697.EubceDRAFT1_0878"/>
<reference evidence="2 3" key="2">
    <citation type="submission" date="2012-02" db="EMBL/GenBank/DDBJ databases">
        <title>Improved High-Quality Draft sequence of Eubacterium cellulosolvens 6.</title>
        <authorList>
            <consortium name="US DOE Joint Genome Institute"/>
            <person name="Lucas S."/>
            <person name="Han J."/>
            <person name="Lapidus A."/>
            <person name="Cheng J.-F."/>
            <person name="Goodwin L."/>
            <person name="Pitluck S."/>
            <person name="Peters L."/>
            <person name="Mikhailova N."/>
            <person name="Gu W."/>
            <person name="Detter J.C."/>
            <person name="Han C."/>
            <person name="Tapia R."/>
            <person name="Land M."/>
            <person name="Hauser L."/>
            <person name="Kyrpides N."/>
            <person name="Ivanova N."/>
            <person name="Pagani I."/>
            <person name="Johnson E."/>
            <person name="Mukhopadhyay B."/>
            <person name="Anderson I."/>
            <person name="Woyke T."/>
        </authorList>
    </citation>
    <scope>NUCLEOTIDE SEQUENCE [LARGE SCALE GENOMIC DNA]</scope>
    <source>
        <strain evidence="2 3">6</strain>
    </source>
</reference>
<evidence type="ECO:0000313" key="3">
    <source>
        <dbReference type="Proteomes" id="UP000005753"/>
    </source>
</evidence>
<reference evidence="2 3" key="1">
    <citation type="submission" date="2010-08" db="EMBL/GenBank/DDBJ databases">
        <authorList>
            <consortium name="US DOE Joint Genome Institute (JGI-PGF)"/>
            <person name="Lucas S."/>
            <person name="Copeland A."/>
            <person name="Lapidus A."/>
            <person name="Cheng J.-F."/>
            <person name="Bruce D."/>
            <person name="Goodwin L."/>
            <person name="Pitluck S."/>
            <person name="Land M.L."/>
            <person name="Hauser L."/>
            <person name="Chang Y.-J."/>
            <person name="Anderson I.J."/>
            <person name="Johnson E."/>
            <person name="Mulhopadhyay B."/>
            <person name="Kyrpides N."/>
            <person name="Woyke T.J."/>
        </authorList>
    </citation>
    <scope>NUCLEOTIDE SEQUENCE [LARGE SCALE GENOMIC DNA]</scope>
    <source>
        <strain evidence="2 3">6</strain>
    </source>
</reference>
<evidence type="ECO:0000313" key="2">
    <source>
        <dbReference type="EMBL" id="EIM56707.1"/>
    </source>
</evidence>
<feature type="transmembrane region" description="Helical" evidence="1">
    <location>
        <begin position="100"/>
        <end position="122"/>
    </location>
</feature>
<proteinExistence type="predicted"/>
<feature type="transmembrane region" description="Helical" evidence="1">
    <location>
        <begin position="49"/>
        <end position="71"/>
    </location>
</feature>
<feature type="transmembrane region" description="Helical" evidence="1">
    <location>
        <begin position="242"/>
        <end position="264"/>
    </location>
</feature>
<keyword evidence="3" id="KW-1185">Reference proteome</keyword>
<dbReference type="OrthoDB" id="9816138at2"/>
<gene>
    <name evidence="2" type="ORF">EubceDRAFT1_0878</name>
</gene>
<organism evidence="2 3">
    <name type="scientific">Eubacterium cellulosolvens (strain ATCC 43171 / JCM 9499 / 6)</name>
    <name type="common">Cillobacterium cellulosolvens</name>
    <dbReference type="NCBI Taxonomy" id="633697"/>
    <lineage>
        <taxon>Bacteria</taxon>
        <taxon>Bacillati</taxon>
        <taxon>Bacillota</taxon>
        <taxon>Clostridia</taxon>
        <taxon>Eubacteriales</taxon>
        <taxon>Eubacteriaceae</taxon>
        <taxon>Eubacterium</taxon>
    </lineage>
</organism>
<dbReference type="EMBL" id="CM001487">
    <property type="protein sequence ID" value="EIM56707.1"/>
    <property type="molecule type" value="Genomic_DNA"/>
</dbReference>
<accession>I5ASD4</accession>
<dbReference type="AlphaFoldDB" id="I5ASD4"/>
<feature type="transmembrane region" description="Helical" evidence="1">
    <location>
        <begin position="154"/>
        <end position="183"/>
    </location>
</feature>
<dbReference type="HOGENOM" id="CLU_086294_0_0_9"/>
<dbReference type="Proteomes" id="UP000005753">
    <property type="component" value="Chromosome"/>
</dbReference>
<feature type="transmembrane region" description="Helical" evidence="1">
    <location>
        <begin position="195"/>
        <end position="219"/>
    </location>
</feature>
<protein>
    <recommendedName>
        <fullName evidence="4">ABC-2 family transporter protein</fullName>
    </recommendedName>
</protein>
<keyword evidence="1" id="KW-0472">Membrane</keyword>
<keyword evidence="1" id="KW-1133">Transmembrane helix</keyword>
<evidence type="ECO:0008006" key="4">
    <source>
        <dbReference type="Google" id="ProtNLM"/>
    </source>
</evidence>
<name>I5ASD4_EUBC6</name>